<dbReference type="Proteomes" id="UP000004210">
    <property type="component" value="Unassembled WGS sequence"/>
</dbReference>
<gene>
    <name evidence="1" type="ORF">UU9_12483</name>
</gene>
<dbReference type="PATRIC" id="fig|1163408.3.peg.2548"/>
<evidence type="ECO:0008006" key="3">
    <source>
        <dbReference type="Google" id="ProtNLM"/>
    </source>
</evidence>
<evidence type="ECO:0000313" key="2">
    <source>
        <dbReference type="Proteomes" id="UP000004210"/>
    </source>
</evidence>
<accession>I4VMX5</accession>
<sequence length="83" mass="9025">METLRAYLATLSPDDQSAYALRCGTTIGYLRKALSTKPRLDGALVRRLDEESGGQVSRIDLRADIFDGLQVEPMALPAKSEAA</sequence>
<name>I4VMX5_9GAMM</name>
<protein>
    <recommendedName>
        <fullName evidence="3">Cro/Cl family transcriptional regulator</fullName>
    </recommendedName>
</protein>
<dbReference type="eggNOG" id="COG4197">
    <property type="taxonomic scope" value="Bacteria"/>
</dbReference>
<reference evidence="1 2" key="1">
    <citation type="journal article" date="2012" name="J. Bacteriol.">
        <title>Genome sequences for six rhodanobacter strains, isolated from soils and the terrestrial subsurface, with variable denitrification capabilities.</title>
        <authorList>
            <person name="Kostka J.E."/>
            <person name="Green S.J."/>
            <person name="Rishishwar L."/>
            <person name="Prakash O."/>
            <person name="Katz L.S."/>
            <person name="Marino-Ramirez L."/>
            <person name="Jordan I.K."/>
            <person name="Munk C."/>
            <person name="Ivanova N."/>
            <person name="Mikhailova N."/>
            <person name="Watson D.B."/>
            <person name="Brown S.D."/>
            <person name="Palumbo A.V."/>
            <person name="Brooks S.C."/>
        </authorList>
    </citation>
    <scope>NUCLEOTIDE SEQUENCE [LARGE SCALE GENOMIC DNA]</scope>
    <source>
        <strain evidence="2">Jip2T</strain>
    </source>
</reference>
<comment type="caution">
    <text evidence="1">The sequence shown here is derived from an EMBL/GenBank/DDBJ whole genome shotgun (WGS) entry which is preliminary data.</text>
</comment>
<dbReference type="AlphaFoldDB" id="I4VMX5"/>
<keyword evidence="2" id="KW-1185">Reference proteome</keyword>
<dbReference type="OrthoDB" id="6446140at2"/>
<proteinExistence type="predicted"/>
<dbReference type="EMBL" id="AJXU01000051">
    <property type="protein sequence ID" value="EIL88566.1"/>
    <property type="molecule type" value="Genomic_DNA"/>
</dbReference>
<organism evidence="1 2">
    <name type="scientific">Rhodanobacter fulvus Jip2</name>
    <dbReference type="NCBI Taxonomy" id="1163408"/>
    <lineage>
        <taxon>Bacteria</taxon>
        <taxon>Pseudomonadati</taxon>
        <taxon>Pseudomonadota</taxon>
        <taxon>Gammaproteobacteria</taxon>
        <taxon>Lysobacterales</taxon>
        <taxon>Rhodanobacteraceae</taxon>
        <taxon>Rhodanobacter</taxon>
    </lineage>
</organism>
<evidence type="ECO:0000313" key="1">
    <source>
        <dbReference type="EMBL" id="EIL88566.1"/>
    </source>
</evidence>
<dbReference type="RefSeq" id="WP_007082126.1">
    <property type="nucleotide sequence ID" value="NZ_AJXU01000051.1"/>
</dbReference>